<dbReference type="AlphaFoldDB" id="F9G9S5"/>
<organism evidence="1">
    <name type="scientific">Fusarium oxysporum (strain Fo5176)</name>
    <name type="common">Fusarium vascular wilt</name>
    <dbReference type="NCBI Taxonomy" id="660025"/>
    <lineage>
        <taxon>Eukaryota</taxon>
        <taxon>Fungi</taxon>
        <taxon>Dikarya</taxon>
        <taxon>Ascomycota</taxon>
        <taxon>Pezizomycotina</taxon>
        <taxon>Sordariomycetes</taxon>
        <taxon>Hypocreomycetidae</taxon>
        <taxon>Hypocreales</taxon>
        <taxon>Nectriaceae</taxon>
        <taxon>Fusarium</taxon>
        <taxon>Fusarium oxysporum species complex</taxon>
    </lineage>
</organism>
<name>F9G9S5_FUSOF</name>
<comment type="caution">
    <text evidence="1">The sequence shown here is derived from an EMBL/GenBank/DDBJ whole genome shotgun (WGS) entry which is preliminary data.</text>
</comment>
<proteinExistence type="predicted"/>
<protein>
    <submittedName>
        <fullName evidence="1">Uncharacterized protein</fullName>
    </submittedName>
</protein>
<gene>
    <name evidence="1" type="ORF">FOXB_15407</name>
</gene>
<sequence length="191" mass="21880">MKALDWDLNVSELQFSLLKASFEETVDPRSRICSLIRSSYDPPTLRRADAKAGDEFSQHLIESASEQETLDRSCQTGFLFIVIESHLASDVYRSGEEERITHLIYTTQVRREATPNTTQHPPDFDRNASLNTELYETSHSGDWENEVDIIGVSYVDDPNSRKLVVTIMSRSTNKEETLDMELIYKKCPQKT</sequence>
<evidence type="ECO:0000313" key="1">
    <source>
        <dbReference type="EMBL" id="EGU74081.1"/>
    </source>
</evidence>
<reference evidence="1" key="1">
    <citation type="journal article" date="2012" name="Mol. Plant Microbe Interact.">
        <title>A highly conserved effector in Fusarium oxysporum is required for full virulence on Arabidopsis.</title>
        <authorList>
            <person name="Thatcher L.F."/>
            <person name="Gardiner D.M."/>
            <person name="Kazan K."/>
            <person name="Manners J."/>
        </authorList>
    </citation>
    <scope>NUCLEOTIDE SEQUENCE [LARGE SCALE GENOMIC DNA]</scope>
    <source>
        <strain evidence="1">Fo5176</strain>
    </source>
</reference>
<dbReference type="OrthoDB" id="5111652at2759"/>
<accession>F9G9S5</accession>
<dbReference type="Gene3D" id="2.40.50.40">
    <property type="match status" value="1"/>
</dbReference>
<dbReference type="EMBL" id="AFQF01003846">
    <property type="protein sequence ID" value="EGU74081.1"/>
    <property type="molecule type" value="Genomic_DNA"/>
</dbReference>